<dbReference type="InterPro" id="IPR003439">
    <property type="entry name" value="ABC_transporter-like_ATP-bd"/>
</dbReference>
<reference evidence="6 7" key="1">
    <citation type="submission" date="2020-02" db="EMBL/GenBank/DDBJ databases">
        <title>Genome assembly of a novel Clostridium senegalense strain.</title>
        <authorList>
            <person name="Gupta T.B."/>
            <person name="Jauregui R."/>
            <person name="Maclean P."/>
            <person name="Nawarathana A."/>
            <person name="Brightwell G."/>
        </authorList>
    </citation>
    <scope>NUCLEOTIDE SEQUENCE [LARGE SCALE GENOMIC DNA]</scope>
    <source>
        <strain evidence="6 7">AGRFS4</strain>
    </source>
</reference>
<evidence type="ECO:0000313" key="6">
    <source>
        <dbReference type="EMBL" id="NEU04729.1"/>
    </source>
</evidence>
<dbReference type="GO" id="GO:0016887">
    <property type="term" value="F:ATP hydrolysis activity"/>
    <property type="evidence" value="ECO:0007669"/>
    <property type="project" value="InterPro"/>
</dbReference>
<accession>A0A6M0H297</accession>
<evidence type="ECO:0000256" key="3">
    <source>
        <dbReference type="ARBA" id="ARBA00022741"/>
    </source>
</evidence>
<dbReference type="PROSITE" id="PS00211">
    <property type="entry name" value="ABC_TRANSPORTER_1"/>
    <property type="match status" value="1"/>
</dbReference>
<dbReference type="GO" id="GO:0022857">
    <property type="term" value="F:transmembrane transporter activity"/>
    <property type="evidence" value="ECO:0007669"/>
    <property type="project" value="UniProtKB-ARBA"/>
</dbReference>
<keyword evidence="2" id="KW-0813">Transport</keyword>
<dbReference type="GO" id="GO:0005886">
    <property type="term" value="C:plasma membrane"/>
    <property type="evidence" value="ECO:0007669"/>
    <property type="project" value="UniProtKB-SubCell"/>
</dbReference>
<keyword evidence="3" id="KW-0547">Nucleotide-binding</keyword>
<organism evidence="6 7">
    <name type="scientific">Clostridium senegalense</name>
    <dbReference type="NCBI Taxonomy" id="1465809"/>
    <lineage>
        <taxon>Bacteria</taxon>
        <taxon>Bacillati</taxon>
        <taxon>Bacillota</taxon>
        <taxon>Clostridia</taxon>
        <taxon>Eubacteriales</taxon>
        <taxon>Clostridiaceae</taxon>
        <taxon>Clostridium</taxon>
    </lineage>
</organism>
<keyword evidence="7" id="KW-1185">Reference proteome</keyword>
<dbReference type="RefSeq" id="WP_061995555.1">
    <property type="nucleotide sequence ID" value="NZ_JAAGPU010000012.1"/>
</dbReference>
<sequence length="218" mass="25116">MKILSVKDVHYKRENTNILNGATFNVDKGDCISIIGPSGSGKSTLLKICADLLPINRGELYFKGENYLNYNPLEIRKQISYCVQLPYLFGTSVYDNLEFPFKVRKEPFDRYRVIELLKKFNLEEEFLQKDIVNLSGGEKQRVSIIRNLIYIPEIVLLDEATSALDKENSKCVENYIKELNIQGLTVLWVTHSLEQSTSIFNKRILVSEGKIDRMEVIK</sequence>
<evidence type="ECO:0000313" key="7">
    <source>
        <dbReference type="Proteomes" id="UP000481872"/>
    </source>
</evidence>
<evidence type="ECO:0000256" key="4">
    <source>
        <dbReference type="ARBA" id="ARBA00022840"/>
    </source>
</evidence>
<dbReference type="EMBL" id="JAAGPU010000012">
    <property type="protein sequence ID" value="NEU04729.1"/>
    <property type="molecule type" value="Genomic_DNA"/>
</dbReference>
<dbReference type="CDD" id="cd03225">
    <property type="entry name" value="ABC_cobalt_CbiO_domain1"/>
    <property type="match status" value="1"/>
</dbReference>
<dbReference type="PANTHER" id="PTHR43423:SF1">
    <property type="entry name" value="ABC TRANSPORTER I FAMILY MEMBER 17"/>
    <property type="match status" value="1"/>
</dbReference>
<gene>
    <name evidence="6" type="ORF">G3M99_07665</name>
</gene>
<dbReference type="Proteomes" id="UP000481872">
    <property type="component" value="Unassembled WGS sequence"/>
</dbReference>
<dbReference type="InterPro" id="IPR027417">
    <property type="entry name" value="P-loop_NTPase"/>
</dbReference>
<dbReference type="SMART" id="SM00382">
    <property type="entry name" value="AAA"/>
    <property type="match status" value="1"/>
</dbReference>
<proteinExistence type="predicted"/>
<feature type="domain" description="ABC transporter" evidence="5">
    <location>
        <begin position="4"/>
        <end position="217"/>
    </location>
</feature>
<comment type="caution">
    <text evidence="6">The sequence shown here is derived from an EMBL/GenBank/DDBJ whole genome shotgun (WGS) entry which is preliminary data.</text>
</comment>
<dbReference type="Pfam" id="PF00005">
    <property type="entry name" value="ABC_tran"/>
    <property type="match status" value="1"/>
</dbReference>
<dbReference type="PANTHER" id="PTHR43423">
    <property type="entry name" value="ABC TRANSPORTER I FAMILY MEMBER 17"/>
    <property type="match status" value="1"/>
</dbReference>
<evidence type="ECO:0000256" key="1">
    <source>
        <dbReference type="ARBA" id="ARBA00004202"/>
    </source>
</evidence>
<dbReference type="InterPro" id="IPR017871">
    <property type="entry name" value="ABC_transporter-like_CS"/>
</dbReference>
<dbReference type="Gene3D" id="3.40.50.300">
    <property type="entry name" value="P-loop containing nucleotide triphosphate hydrolases"/>
    <property type="match status" value="1"/>
</dbReference>
<keyword evidence="4 6" id="KW-0067">ATP-binding</keyword>
<comment type="subcellular location">
    <subcellularLocation>
        <location evidence="1">Cell membrane</location>
        <topology evidence="1">Peripheral membrane protein</topology>
    </subcellularLocation>
</comment>
<dbReference type="AlphaFoldDB" id="A0A6M0H297"/>
<dbReference type="PROSITE" id="PS50893">
    <property type="entry name" value="ABC_TRANSPORTER_2"/>
    <property type="match status" value="1"/>
</dbReference>
<name>A0A6M0H297_9CLOT</name>
<protein>
    <submittedName>
        <fullName evidence="6">ATP-binding cassette domain-containing protein</fullName>
    </submittedName>
</protein>
<dbReference type="InterPro" id="IPR015856">
    <property type="entry name" value="ABC_transpr_CbiO/EcfA_su"/>
</dbReference>
<dbReference type="SUPFAM" id="SSF52540">
    <property type="entry name" value="P-loop containing nucleoside triphosphate hydrolases"/>
    <property type="match status" value="1"/>
</dbReference>
<dbReference type="InterPro" id="IPR003593">
    <property type="entry name" value="AAA+_ATPase"/>
</dbReference>
<evidence type="ECO:0000256" key="2">
    <source>
        <dbReference type="ARBA" id="ARBA00022448"/>
    </source>
</evidence>
<dbReference type="GO" id="GO:0005524">
    <property type="term" value="F:ATP binding"/>
    <property type="evidence" value="ECO:0007669"/>
    <property type="project" value="UniProtKB-KW"/>
</dbReference>
<evidence type="ECO:0000259" key="5">
    <source>
        <dbReference type="PROSITE" id="PS50893"/>
    </source>
</evidence>